<dbReference type="GO" id="GO:0000011">
    <property type="term" value="P:vacuole inheritance"/>
    <property type="evidence" value="ECO:0007669"/>
    <property type="project" value="TreeGrafter"/>
</dbReference>
<sequence length="674" mass="71900">MSDQDKPRQFLRQKQAADSYSTSESDSDGAVQQLQQTLEQENATPPTRASPQLAKKPSTVSTIRAGSQADVELKKPPQANAGNMTVETETVSAVPTVAVSSTASNANIQGSLNAAPTNNNSVNNLPTTTNSAASSAAAPSSNPTSSNITNGGSANAGGAGSNSIRVKKSTDNVANKGLSRTTRKKKSSRLAAGGGNSKAEIFAAKIASAVDEADSSDSDETFVYESSSHNDSANRPRFHRNLSSSSIQPPPSVASATATSNGAQPPQPQAPPQSQSQSSQPSESAAAARQVGAGSPKDPPVAAAPGIGKANSLPVGYGNAYRNNSSPRFNKATPSPFLRATSSRYFEGSSSSNNKLHRWRSGSYADDDDEDEELGEGAEGDLDDDDEYVDYSETTPLRPNNSSGYRSIRRARKNGGLVVYSPHNYRRKSPSLRYYMFRRFLWMTLAILCILGAGFVLGFLLASSKPLDTLEVEEIFDIIISDQELAFDMSLEAINPGFLAVDIFKTDLDVFARSPYAKDEPDEALADNDAASSHTLLLGNVQHFNAPVTFEGGFFNKVVQSAVGDVKLMNPGKNVTDDDDDNGGTNRTLTTTITQANDTPPYDIYENNSDSDLDSGQKKWVRLSSHPFDLIVRGILRYDLLFGRGQRTVSVVKSVHVDPNVDLIAQPQPEPPSS</sequence>
<feature type="compositionally biased region" description="Low complexity" evidence="1">
    <location>
        <begin position="109"/>
        <end position="153"/>
    </location>
</feature>
<dbReference type="EMBL" id="SWFS01000112">
    <property type="protein sequence ID" value="KAA8916268.1"/>
    <property type="molecule type" value="Genomic_DNA"/>
</dbReference>
<feature type="region of interest" description="Disordered" evidence="1">
    <location>
        <begin position="345"/>
        <end position="405"/>
    </location>
</feature>
<organism evidence="3 4">
    <name type="scientific">Trichomonascus ciferrii</name>
    <dbReference type="NCBI Taxonomy" id="44093"/>
    <lineage>
        <taxon>Eukaryota</taxon>
        <taxon>Fungi</taxon>
        <taxon>Dikarya</taxon>
        <taxon>Ascomycota</taxon>
        <taxon>Saccharomycotina</taxon>
        <taxon>Dipodascomycetes</taxon>
        <taxon>Dipodascales</taxon>
        <taxon>Trichomonascaceae</taxon>
        <taxon>Trichomonascus</taxon>
        <taxon>Trichomonascus ciferrii complex</taxon>
    </lineage>
</organism>
<dbReference type="GO" id="GO:0000329">
    <property type="term" value="C:fungal-type vacuole membrane"/>
    <property type="evidence" value="ECO:0007669"/>
    <property type="project" value="TreeGrafter"/>
</dbReference>
<name>A0A642V8W7_9ASCO</name>
<evidence type="ECO:0008006" key="5">
    <source>
        <dbReference type="Google" id="ProtNLM"/>
    </source>
</evidence>
<feature type="region of interest" description="Disordered" evidence="1">
    <location>
        <begin position="109"/>
        <end position="195"/>
    </location>
</feature>
<accession>A0A642V8W7</accession>
<proteinExistence type="predicted"/>
<evidence type="ECO:0000313" key="4">
    <source>
        <dbReference type="Proteomes" id="UP000761534"/>
    </source>
</evidence>
<evidence type="ECO:0000256" key="1">
    <source>
        <dbReference type="SAM" id="MobiDB-lite"/>
    </source>
</evidence>
<dbReference type="VEuPathDB" id="FungiDB:TRICI_001550"/>
<dbReference type="AlphaFoldDB" id="A0A642V8W7"/>
<dbReference type="Pfam" id="PF12751">
    <property type="entry name" value="Vac7"/>
    <property type="match status" value="1"/>
</dbReference>
<feature type="compositionally biased region" description="Polar residues" evidence="1">
    <location>
        <begin position="16"/>
        <end position="50"/>
    </location>
</feature>
<feature type="compositionally biased region" description="Polar residues" evidence="1">
    <location>
        <begin position="392"/>
        <end position="405"/>
    </location>
</feature>
<evidence type="ECO:0000313" key="3">
    <source>
        <dbReference type="EMBL" id="KAA8916268.1"/>
    </source>
</evidence>
<dbReference type="OrthoDB" id="1204at2759"/>
<feature type="region of interest" description="Disordered" evidence="1">
    <location>
        <begin position="209"/>
        <end position="312"/>
    </location>
</feature>
<feature type="compositionally biased region" description="Polar residues" evidence="1">
    <location>
        <begin position="224"/>
        <end position="233"/>
    </location>
</feature>
<gene>
    <name evidence="3" type="ORF">TRICI_001550</name>
</gene>
<keyword evidence="2" id="KW-0472">Membrane</keyword>
<dbReference type="InterPro" id="IPR024260">
    <property type="entry name" value="Vac7"/>
</dbReference>
<dbReference type="PANTHER" id="PTHR28258">
    <property type="entry name" value="VACUOLAR SEGREGATION PROTEIN 7"/>
    <property type="match status" value="1"/>
</dbReference>
<feature type="compositionally biased region" description="Polar residues" evidence="1">
    <location>
        <begin position="345"/>
        <end position="354"/>
    </location>
</feature>
<dbReference type="Proteomes" id="UP000761534">
    <property type="component" value="Unassembled WGS sequence"/>
</dbReference>
<feature type="transmembrane region" description="Helical" evidence="2">
    <location>
        <begin position="440"/>
        <end position="462"/>
    </location>
</feature>
<comment type="caution">
    <text evidence="3">The sequence shown here is derived from an EMBL/GenBank/DDBJ whole genome shotgun (WGS) entry which is preliminary data.</text>
</comment>
<feature type="compositionally biased region" description="Acidic residues" evidence="1">
    <location>
        <begin position="365"/>
        <end position="390"/>
    </location>
</feature>
<dbReference type="GO" id="GO:0010513">
    <property type="term" value="P:positive regulation of phosphatidylinositol biosynthetic process"/>
    <property type="evidence" value="ECO:0007669"/>
    <property type="project" value="TreeGrafter"/>
</dbReference>
<keyword evidence="4" id="KW-1185">Reference proteome</keyword>
<dbReference type="GO" id="GO:0070772">
    <property type="term" value="C:PAS complex"/>
    <property type="evidence" value="ECO:0007669"/>
    <property type="project" value="TreeGrafter"/>
</dbReference>
<feature type="region of interest" description="Disordered" evidence="1">
    <location>
        <begin position="1"/>
        <end position="87"/>
    </location>
</feature>
<keyword evidence="2" id="KW-0812">Transmembrane</keyword>
<dbReference type="PANTHER" id="PTHR28258:SF1">
    <property type="entry name" value="VACUOLAR SEGREGATION PROTEIN 7"/>
    <property type="match status" value="1"/>
</dbReference>
<feature type="compositionally biased region" description="Acidic residues" evidence="1">
    <location>
        <begin position="211"/>
        <end position="222"/>
    </location>
</feature>
<evidence type="ECO:0000256" key="2">
    <source>
        <dbReference type="SAM" id="Phobius"/>
    </source>
</evidence>
<dbReference type="GO" id="GO:1903778">
    <property type="term" value="P:protein localization to vacuolar membrane"/>
    <property type="evidence" value="ECO:0007669"/>
    <property type="project" value="TreeGrafter"/>
</dbReference>
<reference evidence="3" key="1">
    <citation type="journal article" date="2019" name="G3 (Bethesda)">
        <title>Genome Assemblies of Two Rare Opportunistic Yeast Pathogens: Diutina rugosa (syn. Candida rugosa) and Trichomonascus ciferrii (syn. Candida ciferrii).</title>
        <authorList>
            <person name="Mixao V."/>
            <person name="Saus E."/>
            <person name="Hansen A.P."/>
            <person name="Lass-Florl C."/>
            <person name="Gabaldon T."/>
        </authorList>
    </citation>
    <scope>NUCLEOTIDE SEQUENCE</scope>
    <source>
        <strain evidence="3">CBS 4856</strain>
    </source>
</reference>
<protein>
    <recommendedName>
        <fullName evidence="5">Vacuolar segregation protein 7</fullName>
    </recommendedName>
</protein>
<feature type="compositionally biased region" description="Low complexity" evidence="1">
    <location>
        <begin position="272"/>
        <end position="288"/>
    </location>
</feature>
<keyword evidence="2" id="KW-1133">Transmembrane helix</keyword>